<dbReference type="InterPro" id="IPR052998">
    <property type="entry name" value="Hetero-Diels-Alderase-like"/>
</dbReference>
<protein>
    <recommendedName>
        <fullName evidence="4">SMP-30/Gluconolactonase/LRE-like region domain-containing protein</fullName>
    </recommendedName>
</protein>
<organism evidence="2 3">
    <name type="scientific">Phialocephala subalpina</name>
    <dbReference type="NCBI Taxonomy" id="576137"/>
    <lineage>
        <taxon>Eukaryota</taxon>
        <taxon>Fungi</taxon>
        <taxon>Dikarya</taxon>
        <taxon>Ascomycota</taxon>
        <taxon>Pezizomycotina</taxon>
        <taxon>Leotiomycetes</taxon>
        <taxon>Helotiales</taxon>
        <taxon>Mollisiaceae</taxon>
        <taxon>Phialocephala</taxon>
        <taxon>Phialocephala fortinii species complex</taxon>
    </lineage>
</organism>
<proteinExistence type="predicted"/>
<evidence type="ECO:0000313" key="3">
    <source>
        <dbReference type="Proteomes" id="UP000184330"/>
    </source>
</evidence>
<feature type="signal peptide" evidence="1">
    <location>
        <begin position="1"/>
        <end position="18"/>
    </location>
</feature>
<dbReference type="PANTHER" id="PTHR42060">
    <property type="entry name" value="NHL REPEAT-CONTAINING PROTEIN-RELATED"/>
    <property type="match status" value="1"/>
</dbReference>
<accession>A0A1L7WHZ8</accession>
<reference evidence="2 3" key="1">
    <citation type="submission" date="2016-03" db="EMBL/GenBank/DDBJ databases">
        <authorList>
            <person name="Ploux O."/>
        </authorList>
    </citation>
    <scope>NUCLEOTIDE SEQUENCE [LARGE SCALE GENOMIC DNA]</scope>
    <source>
        <strain evidence="2 3">UAMH 11012</strain>
    </source>
</reference>
<evidence type="ECO:0000313" key="2">
    <source>
        <dbReference type="EMBL" id="CZR52396.1"/>
    </source>
</evidence>
<evidence type="ECO:0008006" key="4">
    <source>
        <dbReference type="Google" id="ProtNLM"/>
    </source>
</evidence>
<dbReference type="SUPFAM" id="SSF63829">
    <property type="entry name" value="Calcium-dependent phosphotriesterase"/>
    <property type="match status" value="1"/>
</dbReference>
<dbReference type="EMBL" id="FJOG01000002">
    <property type="protein sequence ID" value="CZR52396.1"/>
    <property type="molecule type" value="Genomic_DNA"/>
</dbReference>
<dbReference type="Gene3D" id="2.120.10.30">
    <property type="entry name" value="TolB, C-terminal domain"/>
    <property type="match status" value="1"/>
</dbReference>
<dbReference type="OrthoDB" id="9977941at2759"/>
<keyword evidence="3" id="KW-1185">Reference proteome</keyword>
<name>A0A1L7WHZ8_9HELO</name>
<dbReference type="PANTHER" id="PTHR42060:SF1">
    <property type="entry name" value="NHL REPEAT-CONTAINING PROTEIN"/>
    <property type="match status" value="1"/>
</dbReference>
<sequence>MRTGSLSALVSLFSLISALTLPQTHSSNHGTNLPNLYTIYEFPNPTWVENIAVRSNGQILVDLITSPDLYIMDPRPNSSATLIHSFPSLAVFGITETTPDNFHLIAGNFSLSPLSIGNGTFSIWTVDLSSYSYETNTGVKIFEVVLIKESGLLNGLSTLSAEKGLIVAADSVNGYLWIINVNTGIYSILLQGPELENPGPGFALGINGVRVLPYEEEDTAWVYFDNQAKSTFHRVLVSLDTLRNTSAIETLATNITADDFTLDPETGYAYLAAGTVNQIFRVPLEGGAPEHVLGGLNSSVVVNPTSLAVAREGGVELGNRLCITTTGGD</sequence>
<gene>
    <name evidence="2" type="ORF">PAC_02273</name>
</gene>
<keyword evidence="1" id="KW-0732">Signal</keyword>
<dbReference type="InterPro" id="IPR011042">
    <property type="entry name" value="6-blade_b-propeller_TolB-like"/>
</dbReference>
<dbReference type="Proteomes" id="UP000184330">
    <property type="component" value="Unassembled WGS sequence"/>
</dbReference>
<evidence type="ECO:0000256" key="1">
    <source>
        <dbReference type="SAM" id="SignalP"/>
    </source>
</evidence>
<dbReference type="AlphaFoldDB" id="A0A1L7WHZ8"/>
<feature type="chain" id="PRO_5009875150" description="SMP-30/Gluconolactonase/LRE-like region domain-containing protein" evidence="1">
    <location>
        <begin position="19"/>
        <end position="329"/>
    </location>
</feature>